<dbReference type="InterPro" id="IPR016681">
    <property type="entry name" value="SuccinylGlu_desuccinylase"/>
</dbReference>
<dbReference type="GO" id="GO:0016788">
    <property type="term" value="F:hydrolase activity, acting on ester bonds"/>
    <property type="evidence" value="ECO:0007669"/>
    <property type="project" value="UniProtKB-UniRule"/>
</dbReference>
<dbReference type="GO" id="GO:0008270">
    <property type="term" value="F:zinc ion binding"/>
    <property type="evidence" value="ECO:0007669"/>
    <property type="project" value="UniProtKB-UniRule"/>
</dbReference>
<comment type="catalytic activity">
    <reaction evidence="5">
        <text>N-succinyl-L-glutamate + H2O = L-glutamate + succinate</text>
        <dbReference type="Rhea" id="RHEA:15169"/>
        <dbReference type="ChEBI" id="CHEBI:15377"/>
        <dbReference type="ChEBI" id="CHEBI:29985"/>
        <dbReference type="ChEBI" id="CHEBI:30031"/>
        <dbReference type="ChEBI" id="CHEBI:58763"/>
        <dbReference type="EC" id="3.5.1.96"/>
    </reaction>
</comment>
<accession>A0A172YDA0</accession>
<feature type="binding site" evidence="5">
    <location>
        <position position="153"/>
    </location>
    <ligand>
        <name>Zn(2+)</name>
        <dbReference type="ChEBI" id="CHEBI:29105"/>
    </ligand>
</feature>
<dbReference type="InterPro" id="IPR055438">
    <property type="entry name" value="AstE_AspA_cat"/>
</dbReference>
<dbReference type="RefSeq" id="WP_064122030.1">
    <property type="nucleotide sequence ID" value="NZ_CP015243.1"/>
</dbReference>
<dbReference type="SUPFAM" id="SSF53187">
    <property type="entry name" value="Zn-dependent exopeptidases"/>
    <property type="match status" value="1"/>
</dbReference>
<evidence type="ECO:0000256" key="1">
    <source>
        <dbReference type="ARBA" id="ARBA00022503"/>
    </source>
</evidence>
<dbReference type="PANTHER" id="PTHR15162">
    <property type="entry name" value="ASPARTOACYLASE"/>
    <property type="match status" value="1"/>
</dbReference>
<comment type="similarity">
    <text evidence="5">Belongs to the AspA/AstE family. Succinylglutamate desuccinylase subfamily.</text>
</comment>
<dbReference type="EC" id="3.5.1.96" evidence="5"/>
<dbReference type="Pfam" id="PF04952">
    <property type="entry name" value="AstE_AspA_hybrid"/>
    <property type="match status" value="1"/>
</dbReference>
<dbReference type="GO" id="GO:0009017">
    <property type="term" value="F:succinylglutamate desuccinylase activity"/>
    <property type="evidence" value="ECO:0007669"/>
    <property type="project" value="UniProtKB-EC"/>
</dbReference>
<gene>
    <name evidence="5" type="primary">astE</name>
    <name evidence="8" type="ORF">A5892_06000</name>
</gene>
<dbReference type="Gene3D" id="3.40.630.10">
    <property type="entry name" value="Zn peptidases"/>
    <property type="match status" value="1"/>
</dbReference>
<evidence type="ECO:0000313" key="8">
    <source>
        <dbReference type="EMBL" id="ANF57072.1"/>
    </source>
</evidence>
<dbReference type="GO" id="GO:0019545">
    <property type="term" value="P:L-arginine catabolic process to succinate"/>
    <property type="evidence" value="ECO:0007669"/>
    <property type="project" value="UniProtKB-UniRule"/>
</dbReference>
<dbReference type="EMBL" id="CP015243">
    <property type="protein sequence ID" value="ANF57072.1"/>
    <property type="molecule type" value="Genomic_DNA"/>
</dbReference>
<evidence type="ECO:0000313" key="9">
    <source>
        <dbReference type="Proteomes" id="UP000077875"/>
    </source>
</evidence>
<organism evidence="8 9">
    <name type="scientific">Halotalea alkalilenta</name>
    <dbReference type="NCBI Taxonomy" id="376489"/>
    <lineage>
        <taxon>Bacteria</taxon>
        <taxon>Pseudomonadati</taxon>
        <taxon>Pseudomonadota</taxon>
        <taxon>Gammaproteobacteria</taxon>
        <taxon>Oceanospirillales</taxon>
        <taxon>Halomonadaceae</taxon>
        <taxon>Halotalea</taxon>
    </lineage>
</organism>
<comment type="cofactor">
    <cofactor evidence="5">
        <name>Zn(2+)</name>
        <dbReference type="ChEBI" id="CHEBI:29105"/>
    </cofactor>
    <text evidence="5">Binds 1 zinc ion per subunit.</text>
</comment>
<evidence type="ECO:0000256" key="5">
    <source>
        <dbReference type="HAMAP-Rule" id="MF_00767"/>
    </source>
</evidence>
<evidence type="ECO:0000256" key="2">
    <source>
        <dbReference type="ARBA" id="ARBA00022723"/>
    </source>
</evidence>
<name>A0A172YDA0_9GAMM</name>
<keyword evidence="3 5" id="KW-0378">Hydrolase</keyword>
<feature type="domain" description="AstE/AspA barrel-sandwich hybrid" evidence="6">
    <location>
        <begin position="258"/>
        <end position="331"/>
    </location>
</feature>
<dbReference type="Gene3D" id="2.40.50.630">
    <property type="match status" value="1"/>
</dbReference>
<feature type="active site" evidence="5">
    <location>
        <position position="216"/>
    </location>
</feature>
<comment type="pathway">
    <text evidence="5">Amino-acid degradation; L-arginine degradation via AST pathway; L-glutamate and succinate from L-arginine: step 5/5.</text>
</comment>
<dbReference type="KEGG" id="haa:A5892_06000"/>
<keyword evidence="2 5" id="KW-0479">Metal-binding</keyword>
<keyword evidence="1 5" id="KW-0056">Arginine metabolism</keyword>
<dbReference type="InterPro" id="IPR050178">
    <property type="entry name" value="AspA/AstE_fam"/>
</dbReference>
<dbReference type="Pfam" id="PF24827">
    <property type="entry name" value="AstE_AspA_cat"/>
    <property type="match status" value="1"/>
</dbReference>
<feature type="binding site" evidence="5">
    <location>
        <position position="61"/>
    </location>
    <ligand>
        <name>Zn(2+)</name>
        <dbReference type="ChEBI" id="CHEBI:29105"/>
    </ligand>
</feature>
<dbReference type="GO" id="GO:0019544">
    <property type="term" value="P:L-arginine catabolic process to L-glutamate"/>
    <property type="evidence" value="ECO:0007669"/>
    <property type="project" value="UniProtKB-UniRule"/>
</dbReference>
<dbReference type="UniPathway" id="UPA00185">
    <property type="reaction ID" value="UER00283"/>
</dbReference>
<evidence type="ECO:0000259" key="7">
    <source>
        <dbReference type="Pfam" id="PF24827"/>
    </source>
</evidence>
<dbReference type="AlphaFoldDB" id="A0A172YDA0"/>
<dbReference type="NCBIfam" id="NF003706">
    <property type="entry name" value="PRK05324.1"/>
    <property type="match status" value="1"/>
</dbReference>
<proteinExistence type="inferred from homology"/>
<comment type="function">
    <text evidence="5">Transforms N(2)-succinylglutamate into succinate and glutamate.</text>
</comment>
<protein>
    <recommendedName>
        <fullName evidence="5">Succinylglutamate desuccinylase</fullName>
        <ecNumber evidence="5">3.5.1.96</ecNumber>
    </recommendedName>
</protein>
<keyword evidence="9" id="KW-1185">Reference proteome</keyword>
<dbReference type="STRING" id="376489.A5892_06000"/>
<dbReference type="Proteomes" id="UP000077875">
    <property type="component" value="Chromosome"/>
</dbReference>
<feature type="binding site" evidence="5">
    <location>
        <position position="64"/>
    </location>
    <ligand>
        <name>Zn(2+)</name>
        <dbReference type="ChEBI" id="CHEBI:29105"/>
    </ligand>
</feature>
<sequence length="333" mass="36253">MASPSLIDAWLDTFAPRPSTAAIGGALAGGAFVQHERGIFELRPTVVDQRAVALVISVGVHGDETAPIELLGETLSRLEAGLVRLGAPTLLLLGSPEAVVRATRYIDTNLNRLFERGREGMRPEQLRARELMTAVDRFFSAHQGRARLHLDLHTAIRESLHPRFAIEPFAATSTPAALWNALHGAGLQAGLRQHAHSWTFSHYSRHYHEAQGFTLELGRVAPFGANDLAPLRPLGAAIEAWIEGAPLGLDARDGEVAMPLYRVAREITREAEDFRFAFADDLANFSEFPPGALVGADAVQGEVRVGDRPQRVVFPNPRVELGARAGLLVERLD</sequence>
<dbReference type="HAMAP" id="MF_00767">
    <property type="entry name" value="Arg_catab_AstE"/>
    <property type="match status" value="1"/>
</dbReference>
<evidence type="ECO:0000256" key="3">
    <source>
        <dbReference type="ARBA" id="ARBA00022801"/>
    </source>
</evidence>
<evidence type="ECO:0000259" key="6">
    <source>
        <dbReference type="Pfam" id="PF04952"/>
    </source>
</evidence>
<dbReference type="PANTHER" id="PTHR15162:SF7">
    <property type="entry name" value="SUCCINYLGLUTAMATE DESUCCINYLASE"/>
    <property type="match status" value="1"/>
</dbReference>
<keyword evidence="4 5" id="KW-0862">Zinc</keyword>
<reference evidence="8 9" key="1">
    <citation type="submission" date="2016-04" db="EMBL/GenBank/DDBJ databases">
        <title>Complete Genome Sequence of Halotalea alkalilenta IHB B 13600.</title>
        <authorList>
            <person name="Swarnkar M.K."/>
            <person name="Sharma A."/>
            <person name="Kaushal K."/>
            <person name="Soni R."/>
            <person name="Rana S."/>
            <person name="Singh A.K."/>
            <person name="Gulati A."/>
        </authorList>
    </citation>
    <scope>NUCLEOTIDE SEQUENCE [LARGE SCALE GENOMIC DNA]</scope>
    <source>
        <strain evidence="8 9">IHB B 13600</strain>
    </source>
</reference>
<evidence type="ECO:0000256" key="4">
    <source>
        <dbReference type="ARBA" id="ARBA00022833"/>
    </source>
</evidence>
<dbReference type="InterPro" id="IPR007036">
    <property type="entry name" value="Aste_AspA_hybrid_dom"/>
</dbReference>
<feature type="domain" description="Succinylglutamate desuccinylase/Aspartoacylase catalytic" evidence="7">
    <location>
        <begin position="53"/>
        <end position="237"/>
    </location>
</feature>